<dbReference type="EMBL" id="CP035282">
    <property type="protein sequence ID" value="QAT62315.1"/>
    <property type="molecule type" value="Genomic_DNA"/>
</dbReference>
<dbReference type="RefSeq" id="WP_114219308.1">
    <property type="nucleotide sequence ID" value="NZ_CP035282.1"/>
</dbReference>
<keyword evidence="2" id="KW-1185">Reference proteome</keyword>
<accession>A0A410QEB3</accession>
<proteinExistence type="predicted"/>
<dbReference type="Proteomes" id="UP000287969">
    <property type="component" value="Chromosome"/>
</dbReference>
<reference evidence="2" key="1">
    <citation type="submission" date="2019-01" db="EMBL/GenBank/DDBJ databases">
        <title>Draft genomes of a novel of Sporanaerobacter strains.</title>
        <authorList>
            <person name="Ma S."/>
        </authorList>
    </citation>
    <scope>NUCLEOTIDE SEQUENCE [LARGE SCALE GENOMIC DNA]</scope>
    <source>
        <strain evidence="2">NJN-17</strain>
    </source>
</reference>
<evidence type="ECO:0000313" key="1">
    <source>
        <dbReference type="EMBL" id="QAT62315.1"/>
    </source>
</evidence>
<protein>
    <submittedName>
        <fullName evidence="1">Uncharacterized protein</fullName>
    </submittedName>
</protein>
<sequence length="96" mass="11427">MESNEDLKNIIEQMKDTSPTEEQINQIRDMAEDYSDKSEDEIFFEIIKINKQMKETMGEDEYNELIEKLNNIRPLLDAEQREKLDMVLKTIKKGNQ</sequence>
<organism evidence="1 2">
    <name type="scientific">Acidilutibacter cellobiosedens</name>
    <dbReference type="NCBI Taxonomy" id="2507161"/>
    <lineage>
        <taxon>Bacteria</taxon>
        <taxon>Bacillati</taxon>
        <taxon>Bacillota</taxon>
        <taxon>Tissierellia</taxon>
        <taxon>Tissierellales</taxon>
        <taxon>Acidilutibacteraceae</taxon>
        <taxon>Acidilutibacter</taxon>
    </lineage>
</organism>
<gene>
    <name evidence="1" type="ORF">EQM13_12475</name>
</gene>
<dbReference type="KEGG" id="spoa:EQM13_12475"/>
<name>A0A410QEB3_9FIRM</name>
<dbReference type="OrthoDB" id="1708097at2"/>
<evidence type="ECO:0000313" key="2">
    <source>
        <dbReference type="Proteomes" id="UP000287969"/>
    </source>
</evidence>
<dbReference type="AlphaFoldDB" id="A0A410QEB3"/>